<accession>A0A0N0S563</accession>
<keyword evidence="2" id="KW-1185">Reference proteome</keyword>
<dbReference type="AlphaFoldDB" id="A0A0N0S563"/>
<reference evidence="1 2" key="1">
    <citation type="submission" date="2015-07" db="EMBL/GenBank/DDBJ databases">
        <authorList>
            <person name="Noorani M."/>
        </authorList>
    </citation>
    <scope>NUCLEOTIDE SEQUENCE [LARGE SCALE GENOMIC DNA]</scope>
    <source>
        <strain evidence="1 2">NRRL B-24567</strain>
    </source>
</reference>
<organism evidence="1 2">
    <name type="scientific">Streptomyces caelestis</name>
    <dbReference type="NCBI Taxonomy" id="36816"/>
    <lineage>
        <taxon>Bacteria</taxon>
        <taxon>Bacillati</taxon>
        <taxon>Actinomycetota</taxon>
        <taxon>Actinomycetes</taxon>
        <taxon>Kitasatosporales</taxon>
        <taxon>Streptomycetaceae</taxon>
        <taxon>Streptomyces</taxon>
    </lineage>
</organism>
<proteinExistence type="predicted"/>
<evidence type="ECO:0000313" key="2">
    <source>
        <dbReference type="Proteomes" id="UP000037773"/>
    </source>
</evidence>
<protein>
    <submittedName>
        <fullName evidence="1">Uncharacterized protein</fullName>
    </submittedName>
</protein>
<dbReference type="InterPro" id="IPR045592">
    <property type="entry name" value="DUF6461"/>
</dbReference>
<evidence type="ECO:0000313" key="1">
    <source>
        <dbReference type="EMBL" id="KOT31771.1"/>
    </source>
</evidence>
<dbReference type="EMBL" id="LGCN01000233">
    <property type="protein sequence ID" value="KOT31771.1"/>
    <property type="molecule type" value="Genomic_DNA"/>
</dbReference>
<sequence>MSAAARRILTGKARAIMASTLFDVLGDEWFCMAAVRGLGEADVLARLGAAGLDPLPRCPIDGVAEHFSPDSWAVRVYCPDGSRWAYVLDAFPQVGVPFRKPVLKELSRGTEAVSVWQLLAGATRVAHARDGEILALFDSGRFDPASGKEPDRLNRALERAGSFLDEPDDDFSDPAAALEAVESEFGLTVDPREVAGPLPTVVVPVRAD</sequence>
<comment type="caution">
    <text evidence="1">The sequence shown here is derived from an EMBL/GenBank/DDBJ whole genome shotgun (WGS) entry which is preliminary data.</text>
</comment>
<dbReference type="Proteomes" id="UP000037773">
    <property type="component" value="Unassembled WGS sequence"/>
</dbReference>
<dbReference type="PATRIC" id="fig|36816.3.peg.6641"/>
<gene>
    <name evidence="1" type="ORF">ADK41_30710</name>
</gene>
<dbReference type="Pfam" id="PF20062">
    <property type="entry name" value="DUF6461"/>
    <property type="match status" value="1"/>
</dbReference>
<name>A0A0N0S563_9ACTN</name>